<protein>
    <submittedName>
        <fullName evidence="4">Uncharacterized protein LOC106169769</fullName>
    </submittedName>
</protein>
<proteinExistence type="predicted"/>
<reference evidence="4" key="2">
    <citation type="submission" date="2025-08" db="UniProtKB">
        <authorList>
            <consortium name="RefSeq"/>
        </authorList>
    </citation>
    <scope>IDENTIFICATION</scope>
</reference>
<dbReference type="SUPFAM" id="SSF103657">
    <property type="entry name" value="BAR/IMD domain-like"/>
    <property type="match status" value="1"/>
</dbReference>
<dbReference type="InParanoid" id="A0A1S3J3J9"/>
<dbReference type="Gene3D" id="1.20.1270.60">
    <property type="entry name" value="Arfaptin homology (AH) domain/BAR domain"/>
    <property type="match status" value="1"/>
</dbReference>
<dbReference type="Proteomes" id="UP000085678">
    <property type="component" value="Unplaced"/>
</dbReference>
<sequence>MFRRVATRFSHGTHWDLGMVIYHEKMVSQSLRKMIEAKRQASTHLAKWLKSEANSGLRDLFMTMYEVDTLWTELLDNYMEQYEHYRKQFKEILTETKEVDEARKNYLELKGKTNKLEKQLDHLMKKGEGRKLESTQLEYIKAKSLVEESQLDLEAKTDALNINKHCKAREAVRVLAEANRVLHENGLHVAMAQQQLVTVLMPRSTPTRQTKEGSFKSKMDSARVVGNLSDKIELPRPRKYSEIDVGYTFKTHQYIPSKELLMQEFSRPVQRKHLSGRPPQPLPVKERSNTTWQTESSGSGEYAIPGEQTPEPPPRPDKLTLNLKIKPVQVIQRRRSIAEPRPVSLEMPSPSDFENKTGTGQSSGSGASYLSISQINGRISVSPAHIPSSKSEHPLSPKEHPLYRSCSDPNILDSIERSRRQWSVDSDSDDPDYMVFNG</sequence>
<dbReference type="AlphaFoldDB" id="A0A1S3J3J9"/>
<feature type="compositionally biased region" description="Polar residues" evidence="2">
    <location>
        <begin position="289"/>
        <end position="299"/>
    </location>
</feature>
<evidence type="ECO:0000256" key="1">
    <source>
        <dbReference type="SAM" id="Coils"/>
    </source>
</evidence>
<evidence type="ECO:0000313" key="3">
    <source>
        <dbReference type="Proteomes" id="UP000085678"/>
    </source>
</evidence>
<dbReference type="KEGG" id="lak:106169769"/>
<evidence type="ECO:0000256" key="2">
    <source>
        <dbReference type="SAM" id="MobiDB-lite"/>
    </source>
</evidence>
<feature type="compositionally biased region" description="Basic and acidic residues" evidence="2">
    <location>
        <begin position="390"/>
        <end position="402"/>
    </location>
</feature>
<keyword evidence="3" id="KW-1185">Reference proteome</keyword>
<keyword evidence="1" id="KW-0175">Coiled coil</keyword>
<name>A0A1S3J3J9_LINAN</name>
<evidence type="ECO:0000313" key="4">
    <source>
        <dbReference type="RefSeq" id="XP_013404833.1"/>
    </source>
</evidence>
<dbReference type="CDD" id="cd07307">
    <property type="entry name" value="BAR"/>
    <property type="match status" value="1"/>
</dbReference>
<dbReference type="OrthoDB" id="5965607at2759"/>
<feature type="compositionally biased region" description="Low complexity" evidence="2">
    <location>
        <begin position="357"/>
        <end position="368"/>
    </location>
</feature>
<dbReference type="GeneID" id="106169769"/>
<accession>A0A1S3J3J9</accession>
<feature type="region of interest" description="Disordered" evidence="2">
    <location>
        <begin position="382"/>
        <end position="438"/>
    </location>
</feature>
<dbReference type="RefSeq" id="XP_013404833.1">
    <property type="nucleotide sequence ID" value="XM_013549379.1"/>
</dbReference>
<dbReference type="InterPro" id="IPR027267">
    <property type="entry name" value="AH/BAR_dom_sf"/>
</dbReference>
<gene>
    <name evidence="4" type="primary">LOC106169769</name>
</gene>
<dbReference type="STRING" id="7574.A0A1S3J3J9"/>
<feature type="coiled-coil region" evidence="1">
    <location>
        <begin position="75"/>
        <end position="126"/>
    </location>
</feature>
<organism evidence="3 4">
    <name type="scientific">Lingula anatina</name>
    <name type="common">Brachiopod</name>
    <name type="synonym">Lingula unguis</name>
    <dbReference type="NCBI Taxonomy" id="7574"/>
    <lineage>
        <taxon>Eukaryota</taxon>
        <taxon>Metazoa</taxon>
        <taxon>Spiralia</taxon>
        <taxon>Lophotrochozoa</taxon>
        <taxon>Brachiopoda</taxon>
        <taxon>Linguliformea</taxon>
        <taxon>Lingulata</taxon>
        <taxon>Lingulida</taxon>
        <taxon>Linguloidea</taxon>
        <taxon>Lingulidae</taxon>
        <taxon>Lingula</taxon>
    </lineage>
</organism>
<feature type="region of interest" description="Disordered" evidence="2">
    <location>
        <begin position="269"/>
        <end position="368"/>
    </location>
</feature>
<reference evidence="4" key="1">
    <citation type="journal article" date="2015" name="Nat. Commun.">
        <title>The Lingula genome provides insights into brachiopod evolution and the origin of phosphate biomineralization.</title>
        <authorList>
            <person name="Luo Y.J."/>
            <person name="Takeuchi T."/>
            <person name="Koyanagi R."/>
            <person name="Yamada L."/>
            <person name="Kanda M."/>
            <person name="Khalturina M."/>
            <person name="Fujie M."/>
            <person name="Yamasaki S.I."/>
            <person name="Endo K."/>
            <person name="Satoh N."/>
        </authorList>
    </citation>
    <scope>NUCLEOTIDE SEQUENCE</scope>
</reference>